<keyword evidence="2" id="KW-0472">Membrane</keyword>
<feature type="compositionally biased region" description="Polar residues" evidence="1">
    <location>
        <begin position="344"/>
        <end position="353"/>
    </location>
</feature>
<evidence type="ECO:0008006" key="5">
    <source>
        <dbReference type="Google" id="ProtNLM"/>
    </source>
</evidence>
<keyword evidence="2" id="KW-0812">Transmembrane</keyword>
<dbReference type="STRING" id="181874.A0A409Y8F4"/>
<protein>
    <recommendedName>
        <fullName evidence="5">Mid2 domain-containing protein</fullName>
    </recommendedName>
</protein>
<sequence length="618" mass="62139">MATSCTTFATLTNTITTVTESAFTTTTESVTTPPGSVTTETVSTCVPVTIRSTTICSPTTTVIESTLPGVPSTVTVPVTGVTQIPWTTLATEFGSSCTTISTPPTAPPTSGPTPPPTTPPPPPTPSPTTFTSQTIITSDSSTYTSTFTTTSSFTPTSSTDVPPPTGTSNKSSAPIGAIVGGVVGGIAALAVLGILTWYLIRKQTGFDKFFNRDEDGTLNDGGPSLKPQPTDKLYNYQLVGENNTVPSNQLQGPGGFGQDIGNAPAQQPSAPGHVRTPSMTPLLVSVAGAAAASGAIAAATTASSRRSEDSSQPLGGPTAGPHAHAHAAPGAGGGPPSSYPPAMQNWQAGQNQGVYGPMHGQAQGFANVNAMGYPPGPPSNLTSMYTGSSGGPSTPGTMSTGLLGHNTSVSSGSVYSGNTSPPPSQWGGSAVNPPFGGPAILPVMTGMSQQSSQQQQHFGQPQQQQSPFGHSQQQPQAFGQPQQQQQPQFNSYPQQQQQQQHYDPYAQSHTGSSSASPEPQRPLQVINADPYTSGGSFAAYETAGSSSGAGASGSGSGSGLGAAGASSSAAAAAAVDGKGRPINTLGEKAPLVHLDGGMYQEPAPGQLPAGAAPPAYGE</sequence>
<evidence type="ECO:0000256" key="2">
    <source>
        <dbReference type="SAM" id="Phobius"/>
    </source>
</evidence>
<evidence type="ECO:0000313" key="4">
    <source>
        <dbReference type="Proteomes" id="UP000284842"/>
    </source>
</evidence>
<feature type="region of interest" description="Disordered" evidence="1">
    <location>
        <begin position="95"/>
        <end position="172"/>
    </location>
</feature>
<feature type="transmembrane region" description="Helical" evidence="2">
    <location>
        <begin position="175"/>
        <end position="200"/>
    </location>
</feature>
<feature type="compositionally biased region" description="Low complexity" evidence="1">
    <location>
        <begin position="563"/>
        <end position="574"/>
    </location>
</feature>
<feature type="compositionally biased region" description="Polar residues" evidence="1">
    <location>
        <begin position="405"/>
        <end position="419"/>
    </location>
</feature>
<organism evidence="3 4">
    <name type="scientific">Panaeolus cyanescens</name>
    <dbReference type="NCBI Taxonomy" id="181874"/>
    <lineage>
        <taxon>Eukaryota</taxon>
        <taxon>Fungi</taxon>
        <taxon>Dikarya</taxon>
        <taxon>Basidiomycota</taxon>
        <taxon>Agaricomycotina</taxon>
        <taxon>Agaricomycetes</taxon>
        <taxon>Agaricomycetidae</taxon>
        <taxon>Agaricales</taxon>
        <taxon>Agaricineae</taxon>
        <taxon>Galeropsidaceae</taxon>
        <taxon>Panaeolus</taxon>
    </lineage>
</organism>
<feature type="compositionally biased region" description="Low complexity" evidence="1">
    <location>
        <begin position="127"/>
        <end position="160"/>
    </location>
</feature>
<proteinExistence type="predicted"/>
<name>A0A409Y8F4_9AGAR</name>
<reference evidence="3 4" key="1">
    <citation type="journal article" date="2018" name="Evol. Lett.">
        <title>Horizontal gene cluster transfer increased hallucinogenic mushroom diversity.</title>
        <authorList>
            <person name="Reynolds H.T."/>
            <person name="Vijayakumar V."/>
            <person name="Gluck-Thaler E."/>
            <person name="Korotkin H.B."/>
            <person name="Matheny P.B."/>
            <person name="Slot J.C."/>
        </authorList>
    </citation>
    <scope>NUCLEOTIDE SEQUENCE [LARGE SCALE GENOMIC DNA]</scope>
    <source>
        <strain evidence="3 4">2629</strain>
    </source>
</reference>
<evidence type="ECO:0000256" key="1">
    <source>
        <dbReference type="SAM" id="MobiDB-lite"/>
    </source>
</evidence>
<keyword evidence="2" id="KW-1133">Transmembrane helix</keyword>
<feature type="compositionally biased region" description="Low complexity" evidence="1">
    <location>
        <begin position="602"/>
        <end position="618"/>
    </location>
</feature>
<feature type="compositionally biased region" description="Polar residues" evidence="1">
    <location>
        <begin position="507"/>
        <end position="517"/>
    </location>
</feature>
<feature type="region of interest" description="Disordered" evidence="1">
    <location>
        <begin position="385"/>
        <end position="618"/>
    </location>
</feature>
<accession>A0A409Y8F4</accession>
<dbReference type="EMBL" id="NHTK01001366">
    <property type="protein sequence ID" value="PPQ99214.1"/>
    <property type="molecule type" value="Genomic_DNA"/>
</dbReference>
<feature type="compositionally biased region" description="Low complexity" evidence="1">
    <location>
        <begin position="315"/>
        <end position="329"/>
    </location>
</feature>
<comment type="caution">
    <text evidence="3">The sequence shown here is derived from an EMBL/GenBank/DDBJ whole genome shotgun (WGS) entry which is preliminary data.</text>
</comment>
<feature type="compositionally biased region" description="Low complexity" evidence="1">
    <location>
        <begin position="385"/>
        <end position="401"/>
    </location>
</feature>
<keyword evidence="4" id="KW-1185">Reference proteome</keyword>
<feature type="compositionally biased region" description="Pro residues" evidence="1">
    <location>
        <begin position="104"/>
        <end position="126"/>
    </location>
</feature>
<feature type="compositionally biased region" description="Gly residues" evidence="1">
    <location>
        <begin position="550"/>
        <end position="562"/>
    </location>
</feature>
<dbReference type="Proteomes" id="UP000284842">
    <property type="component" value="Unassembled WGS sequence"/>
</dbReference>
<dbReference type="AlphaFoldDB" id="A0A409Y8F4"/>
<dbReference type="OrthoDB" id="3263215at2759"/>
<feature type="compositionally biased region" description="Low complexity" evidence="1">
    <location>
        <begin position="448"/>
        <end position="500"/>
    </location>
</feature>
<gene>
    <name evidence="3" type="ORF">CVT24_009233</name>
</gene>
<feature type="region of interest" description="Disordered" evidence="1">
    <location>
        <begin position="243"/>
        <end position="278"/>
    </location>
</feature>
<feature type="region of interest" description="Disordered" evidence="1">
    <location>
        <begin position="300"/>
        <end position="358"/>
    </location>
</feature>
<dbReference type="InParanoid" id="A0A409Y8F4"/>
<evidence type="ECO:0000313" key="3">
    <source>
        <dbReference type="EMBL" id="PPQ99214.1"/>
    </source>
</evidence>